<accession>X1N956</accession>
<organism evidence="1">
    <name type="scientific">marine sediment metagenome</name>
    <dbReference type="NCBI Taxonomy" id="412755"/>
    <lineage>
        <taxon>unclassified sequences</taxon>
        <taxon>metagenomes</taxon>
        <taxon>ecological metagenomes</taxon>
    </lineage>
</organism>
<protein>
    <submittedName>
        <fullName evidence="1">Uncharacterized protein</fullName>
    </submittedName>
</protein>
<proteinExistence type="predicted"/>
<name>X1N956_9ZZZZ</name>
<gene>
    <name evidence="1" type="ORF">S06H3_44513</name>
</gene>
<sequence length="71" mass="8353">MNPFLNPIFLCRVLKSGIVDPNRLRRMNNEDIIKYQNKALKAIVKYAYTIPMYKEKYKKIGIHPSNVKEIA</sequence>
<dbReference type="InterPro" id="IPR042099">
    <property type="entry name" value="ANL_N_sf"/>
</dbReference>
<dbReference type="AlphaFoldDB" id="X1N956"/>
<dbReference type="EMBL" id="BARV01027689">
    <property type="protein sequence ID" value="GAI40148.1"/>
    <property type="molecule type" value="Genomic_DNA"/>
</dbReference>
<dbReference type="Gene3D" id="3.40.50.12780">
    <property type="entry name" value="N-terminal domain of ligase-like"/>
    <property type="match status" value="1"/>
</dbReference>
<reference evidence="1" key="1">
    <citation type="journal article" date="2014" name="Front. Microbiol.">
        <title>High frequency of phylogenetically diverse reductive dehalogenase-homologous genes in deep subseafloor sedimentary metagenomes.</title>
        <authorList>
            <person name="Kawai M."/>
            <person name="Futagami T."/>
            <person name="Toyoda A."/>
            <person name="Takaki Y."/>
            <person name="Nishi S."/>
            <person name="Hori S."/>
            <person name="Arai W."/>
            <person name="Tsubouchi T."/>
            <person name="Morono Y."/>
            <person name="Uchiyama I."/>
            <person name="Ito T."/>
            <person name="Fujiyama A."/>
            <person name="Inagaki F."/>
            <person name="Takami H."/>
        </authorList>
    </citation>
    <scope>NUCLEOTIDE SEQUENCE</scope>
    <source>
        <strain evidence="1">Expedition CK06-06</strain>
    </source>
</reference>
<feature type="non-terminal residue" evidence="1">
    <location>
        <position position="71"/>
    </location>
</feature>
<evidence type="ECO:0000313" key="1">
    <source>
        <dbReference type="EMBL" id="GAI40148.1"/>
    </source>
</evidence>
<comment type="caution">
    <text evidence="1">The sequence shown here is derived from an EMBL/GenBank/DDBJ whole genome shotgun (WGS) entry which is preliminary data.</text>
</comment>